<reference evidence="1 2" key="1">
    <citation type="submission" date="2018-12" db="EMBL/GenBank/DDBJ databases">
        <title>Mangrovimonas spongiae sp. nov., a novel member of the genus Mangrovimonas isolated from marine sponge.</title>
        <authorList>
            <person name="Zhuang L."/>
            <person name="Luo L."/>
        </authorList>
    </citation>
    <scope>NUCLEOTIDE SEQUENCE [LARGE SCALE GENOMIC DNA]</scope>
    <source>
        <strain evidence="1 2">HN-E26</strain>
    </source>
</reference>
<accession>A0A428K4F8</accession>
<dbReference type="OrthoDB" id="7067985at2"/>
<proteinExistence type="predicted"/>
<evidence type="ECO:0000313" key="1">
    <source>
        <dbReference type="EMBL" id="RSK41324.1"/>
    </source>
</evidence>
<gene>
    <name evidence="1" type="ORF">EJA19_00180</name>
</gene>
<protein>
    <submittedName>
        <fullName evidence="1">Uncharacterized protein</fullName>
    </submittedName>
</protein>
<dbReference type="AlphaFoldDB" id="A0A428K4F8"/>
<dbReference type="EMBL" id="RWBG01000001">
    <property type="protein sequence ID" value="RSK41324.1"/>
    <property type="molecule type" value="Genomic_DNA"/>
</dbReference>
<evidence type="ECO:0000313" key="2">
    <source>
        <dbReference type="Proteomes" id="UP000270620"/>
    </source>
</evidence>
<dbReference type="RefSeq" id="WP_125466321.1">
    <property type="nucleotide sequence ID" value="NZ_RWBG01000001.1"/>
</dbReference>
<keyword evidence="2" id="KW-1185">Reference proteome</keyword>
<name>A0A428K4F8_9FLAO</name>
<dbReference type="Proteomes" id="UP000270620">
    <property type="component" value="Unassembled WGS sequence"/>
</dbReference>
<sequence>MSKKKKKKGGFISSQATQNTSNNKYINKDALKLEDFEQVGNNAYVFLSLKYIQHKTQCFSEWSNQEMASFWNFNELIHNTTWQLVYASARKRNKSGLAYTVIDKKNYPKTQFSNKLSDDVTLFELRLNQKIRVHGFRHKSIFYLCWLDRSHNLIN</sequence>
<comment type="caution">
    <text evidence="1">The sequence shown here is derived from an EMBL/GenBank/DDBJ whole genome shotgun (WGS) entry which is preliminary data.</text>
</comment>
<organism evidence="1 2">
    <name type="scientific">Mangrovimonas spongiae</name>
    <dbReference type="NCBI Taxonomy" id="2494697"/>
    <lineage>
        <taxon>Bacteria</taxon>
        <taxon>Pseudomonadati</taxon>
        <taxon>Bacteroidota</taxon>
        <taxon>Flavobacteriia</taxon>
        <taxon>Flavobacteriales</taxon>
        <taxon>Flavobacteriaceae</taxon>
        <taxon>Mangrovimonas</taxon>
    </lineage>
</organism>